<protein>
    <submittedName>
        <fullName evidence="1">SMI1/KNR4 family protein</fullName>
    </submittedName>
</protein>
<evidence type="ECO:0000313" key="2">
    <source>
        <dbReference type="Proteomes" id="UP000321578"/>
    </source>
</evidence>
<dbReference type="Gene3D" id="3.40.1580.10">
    <property type="entry name" value="SMI1/KNR4-like"/>
    <property type="match status" value="1"/>
</dbReference>
<organism evidence="1 2">
    <name type="scientific">Subsaximicrobium wynnwilliamsii</name>
    <dbReference type="NCBI Taxonomy" id="291179"/>
    <lineage>
        <taxon>Bacteria</taxon>
        <taxon>Pseudomonadati</taxon>
        <taxon>Bacteroidota</taxon>
        <taxon>Flavobacteriia</taxon>
        <taxon>Flavobacteriales</taxon>
        <taxon>Flavobacteriaceae</taxon>
        <taxon>Subsaximicrobium</taxon>
    </lineage>
</organism>
<proteinExistence type="predicted"/>
<sequence>MSIIRVLKIIENNIEESDFVGKIKVDIVKKTENILGLKFPKSYRMFIENYGCGDIFGIEIFGIISDPITDVQTIPNVLWITNEFKNKGLPKGYIIISETGDDGSYYTINTNIKNDCDENPIYLWNSFNLKESKVYDSFGDFLYDFLKEHV</sequence>
<name>A0A5C6ZJN7_9FLAO</name>
<comment type="caution">
    <text evidence="1">The sequence shown here is derived from an EMBL/GenBank/DDBJ whole genome shotgun (WGS) entry which is preliminary data.</text>
</comment>
<dbReference type="RefSeq" id="WP_147086351.1">
    <property type="nucleotide sequence ID" value="NZ_VORM01000008.1"/>
</dbReference>
<dbReference type="Pfam" id="PF14567">
    <property type="entry name" value="SUKH_5"/>
    <property type="match status" value="1"/>
</dbReference>
<dbReference type="OrthoDB" id="5880263at2"/>
<reference evidence="1 2" key="1">
    <citation type="submission" date="2019-08" db="EMBL/GenBank/DDBJ databases">
        <title>Genomes of Subsaximicrobium wynnwilliamsii strains.</title>
        <authorList>
            <person name="Bowman J.P."/>
        </authorList>
    </citation>
    <scope>NUCLEOTIDE SEQUENCE [LARGE SCALE GENOMIC DNA]</scope>
    <source>
        <strain evidence="1 2">2-80-2</strain>
    </source>
</reference>
<dbReference type="InterPro" id="IPR037883">
    <property type="entry name" value="Knr4/Smi1-like_sf"/>
</dbReference>
<evidence type="ECO:0000313" key="1">
    <source>
        <dbReference type="EMBL" id="TXD89272.1"/>
    </source>
</evidence>
<gene>
    <name evidence="1" type="ORF">ESY86_09530</name>
</gene>
<accession>A0A5C6ZJN7</accession>
<dbReference type="SUPFAM" id="SSF160631">
    <property type="entry name" value="SMI1/KNR4-like"/>
    <property type="match status" value="1"/>
</dbReference>
<dbReference type="EMBL" id="VORO01000008">
    <property type="protein sequence ID" value="TXD89272.1"/>
    <property type="molecule type" value="Genomic_DNA"/>
</dbReference>
<keyword evidence="2" id="KW-1185">Reference proteome</keyword>
<dbReference type="Proteomes" id="UP000321578">
    <property type="component" value="Unassembled WGS sequence"/>
</dbReference>
<dbReference type="AlphaFoldDB" id="A0A5C6ZJN7"/>